<evidence type="ECO:0000256" key="1">
    <source>
        <dbReference type="SAM" id="MobiDB-lite"/>
    </source>
</evidence>
<organism evidence="2 3">
    <name type="scientific">Cocleimonas flava</name>
    <dbReference type="NCBI Taxonomy" id="634765"/>
    <lineage>
        <taxon>Bacteria</taxon>
        <taxon>Pseudomonadati</taxon>
        <taxon>Pseudomonadota</taxon>
        <taxon>Gammaproteobacteria</taxon>
        <taxon>Thiotrichales</taxon>
        <taxon>Thiotrichaceae</taxon>
        <taxon>Cocleimonas</taxon>
    </lineage>
</organism>
<dbReference type="EMBL" id="SMFQ01000003">
    <property type="protein sequence ID" value="TCJ87075.1"/>
    <property type="molecule type" value="Genomic_DNA"/>
</dbReference>
<name>A0A4V2P8U3_9GAMM</name>
<sequence>MGAFVLGILVGWLAEWLFYTFWLKGGDKSDCSSLKSELEERKKEINRLQSRLNEATASAATTAASSTKAASVSTATTTTAAPKKAAAKTPAKAAPKKTAPKKATAKKAAPKKAAAKAKKTGDDFTKLSGIGPSMEATLKGLGIDTFTKLAETDDDELREMLEKSGARLNNNKEAMDSWNEQATLAAKGDFAGLTKLQEALKK</sequence>
<dbReference type="Proteomes" id="UP000294887">
    <property type="component" value="Unassembled WGS sequence"/>
</dbReference>
<reference evidence="2 3" key="1">
    <citation type="submission" date="2019-03" db="EMBL/GenBank/DDBJ databases">
        <title>Genomic Encyclopedia of Type Strains, Phase IV (KMG-IV): sequencing the most valuable type-strain genomes for metagenomic binning, comparative biology and taxonomic classification.</title>
        <authorList>
            <person name="Goeker M."/>
        </authorList>
    </citation>
    <scope>NUCLEOTIDE SEQUENCE [LARGE SCALE GENOMIC DNA]</scope>
    <source>
        <strain evidence="2 3">DSM 24830</strain>
    </source>
</reference>
<accession>A0A4V2P8U3</accession>
<feature type="compositionally biased region" description="Low complexity" evidence="1">
    <location>
        <begin position="56"/>
        <end position="93"/>
    </location>
</feature>
<feature type="region of interest" description="Disordered" evidence="1">
    <location>
        <begin position="56"/>
        <end position="128"/>
    </location>
</feature>
<proteinExistence type="predicted"/>
<dbReference type="Gene3D" id="1.10.150.20">
    <property type="entry name" value="5' to 3' exonuclease, C-terminal subdomain"/>
    <property type="match status" value="1"/>
</dbReference>
<keyword evidence="2" id="KW-0378">Hydrolase</keyword>
<evidence type="ECO:0000313" key="2">
    <source>
        <dbReference type="EMBL" id="TCJ87075.1"/>
    </source>
</evidence>
<keyword evidence="3" id="KW-1185">Reference proteome</keyword>
<keyword evidence="2" id="KW-0255">Endonuclease</keyword>
<comment type="caution">
    <text evidence="2">The sequence shown here is derived from an EMBL/GenBank/DDBJ whole genome shotgun (WGS) entry which is preliminary data.</text>
</comment>
<dbReference type="GO" id="GO:0004519">
    <property type="term" value="F:endonuclease activity"/>
    <property type="evidence" value="ECO:0007669"/>
    <property type="project" value="UniProtKB-KW"/>
</dbReference>
<feature type="compositionally biased region" description="Basic residues" evidence="1">
    <location>
        <begin position="94"/>
        <end position="118"/>
    </location>
</feature>
<gene>
    <name evidence="2" type="ORF">EV695_1577</name>
</gene>
<evidence type="ECO:0000313" key="3">
    <source>
        <dbReference type="Proteomes" id="UP000294887"/>
    </source>
</evidence>
<dbReference type="AlphaFoldDB" id="A0A4V2P8U3"/>
<keyword evidence="2" id="KW-0540">Nuclease</keyword>
<protein>
    <submittedName>
        <fullName evidence="2">Putative flap endonuclease-1-like 5' DNA nuclease</fullName>
    </submittedName>
</protein>